<organism evidence="5 6">
    <name type="scientific">Aliarcobacter butzleri</name>
    <dbReference type="NCBI Taxonomy" id="28197"/>
    <lineage>
        <taxon>Bacteria</taxon>
        <taxon>Pseudomonadati</taxon>
        <taxon>Campylobacterota</taxon>
        <taxon>Epsilonproteobacteria</taxon>
        <taxon>Campylobacterales</taxon>
        <taxon>Arcobacteraceae</taxon>
        <taxon>Aliarcobacter</taxon>
    </lineage>
</organism>
<keyword evidence="5" id="KW-0347">Helicase</keyword>
<name>A0AAW6VSR1_9BACT</name>
<dbReference type="EMBL" id="JAQTJH010000017">
    <property type="protein sequence ID" value="MDK2063094.1"/>
    <property type="molecule type" value="Genomic_DNA"/>
</dbReference>
<evidence type="ECO:0000259" key="4">
    <source>
        <dbReference type="PROSITE" id="PS51194"/>
    </source>
</evidence>
<dbReference type="PANTHER" id="PTHR47957:SF3">
    <property type="entry name" value="ATP-DEPENDENT HELICASE HRQ1"/>
    <property type="match status" value="1"/>
</dbReference>
<dbReference type="PANTHER" id="PTHR47957">
    <property type="entry name" value="ATP-DEPENDENT HELICASE HRQ1"/>
    <property type="match status" value="1"/>
</dbReference>
<dbReference type="RefSeq" id="WP_284075098.1">
    <property type="nucleotide sequence ID" value="NZ_JAQTJH010000017.1"/>
</dbReference>
<dbReference type="GO" id="GO:0043138">
    <property type="term" value="F:3'-5' DNA helicase activity"/>
    <property type="evidence" value="ECO:0007669"/>
    <property type="project" value="TreeGrafter"/>
</dbReference>
<evidence type="ECO:0000256" key="2">
    <source>
        <dbReference type="ARBA" id="ARBA00022840"/>
    </source>
</evidence>
<dbReference type="Pfam" id="PF00270">
    <property type="entry name" value="DEAD"/>
    <property type="match status" value="1"/>
</dbReference>
<evidence type="ECO:0000259" key="3">
    <source>
        <dbReference type="PROSITE" id="PS51192"/>
    </source>
</evidence>
<gene>
    <name evidence="5" type="ORF">PT520_11250</name>
</gene>
<protein>
    <submittedName>
        <fullName evidence="5">DEAD/DEAH box helicase</fullName>
    </submittedName>
</protein>
<dbReference type="PROSITE" id="PS51194">
    <property type="entry name" value="HELICASE_CTER"/>
    <property type="match status" value="1"/>
</dbReference>
<dbReference type="SMART" id="SM00487">
    <property type="entry name" value="DEXDc"/>
    <property type="match status" value="1"/>
</dbReference>
<evidence type="ECO:0000313" key="6">
    <source>
        <dbReference type="Proteomes" id="UP001237843"/>
    </source>
</evidence>
<dbReference type="InterPro" id="IPR018973">
    <property type="entry name" value="MZB"/>
</dbReference>
<sequence length="1579" mass="185815">MNNLSLDKYDLEYFDPINISKKIEEDYERYLYSSFPLRNEEFFEKFKEEIKENHPYTKNKLFLEYHHRYESGKFLKDIENVHKLLGKTFKDLGTTYPLYKHQEDSLIKVTNGSNVLISTGTGSGKTESFLLPIINHLLFELDNETLKNNGVRALILYPLNALVNDQLERIGELLNNDEQLRNITFGMYTGETPENEEKVTNELKKFKNFVSNREDIRKNPPHILITNYSMLEYLLIRPKDLGIFSKDSSNWWKFLVLDEAHVYDGALAIEISMLIRKLKMKLNKNDNTLQCIATSATIVDSNTKEGKEDFINFGKTLFGEYFDEKSLIFSQRTPHEIQNVDNDKLKKYNFSYLEIYEELLKPFYIYKNKRFDKSNKEQEIFKNLCNKYELPYDYNQAIEELSQKFILETNIHTYKFLEYIKFLDTNKKKLIFTLEQLSEFLELDINETTSFVAILNLLSQIKNEKFDFFRVKFHQFVSANTGLFATFKNNEPDKIFFDPIHKDNENNEVYEMASCMRCGQEYLRGFKHFNKLQIYKDDKKANEFNKDLFAYSIEDINNEDLLEVVKKQEKVGEKKGETLNKFCFKCNMFHHIDSQICSCGNKLTKIVWLQNKSDEFGESECIRCGTKRVTPFKMGNEAMQSIIAMVIYQKLLYKEENRRLITFADSRKDSAFFPIAMKRNFDIFKSRADIYRLLKDKKMRLDSISDFVLDETENKTIENIILSELFRIDKRIDLEATGLISLDFDKKEKLCQTNLPYFNNCTVLDFVEDLINSYRLSGKNIFYKLNTSTFNEDFDYMRIQNTKFTNLDFEDGENENILVYGKNLFSKLFNKYIDNNFLNLQKDEDSYFSFVKGILSNLYFTQLIVLKDDDFEENLEDKFCPIIESGKTISDSEVFYFNTKYFYLTVNEKDKIYKCNTCGAYQFTHTVCNDKSCKGIMKEADTKNIDDENYKNLYTSLPKNIFLESDEHSGQLSSEGQREVQDKFKEGKINILSSSTTFEMGVDLGSLDAVFMRNMPPKTSNYQQRAGRAGRRTRNPFIVTFSKRNSHDMSYFKDSNPVEMISGEIISPLFSITNSKIILRHIYSILFADFFENHPNYFRKEEDYPVSYNFFINGGVETFKTWLELNKLDLIEKINIYLDSIKDEHFRENILNEINNSNWEKDLFDKLEESVKKYKFEFDSIYFTFNEILKDNQIRIADDKEAVIKMLTISGTEHVRYELSFMSLKELANRDMISSLSEYGLLPKYGFPVDVVELKFNDLKRNKNFRKEEDKKFLKGIKLSRDIRYAITEFAPNQEIIVKKRMVKVNKILVPKDELEQIFCIFCTNCETTNFFKTIEAKCKKCGNLLEKQEAKKIIIPKYGFDVKDTPKKVKKKPKVLTTSEPYIDLTSSKNSKSKIILNDISLSIHKDINIYIINNMPFSINIQTGEIETDKKRSKEKEFNLGAFYSTDILELKIDMKFFDNLELINSAYTIGYSLLESLTKIASIKRDDLDVLVQTFENSVSIFIFDNVPGGAGHTYKVFAFDNKKINKWFEDSKKIVENCDCGFDSTCFKCLQTRSNQRFHDKLQRKWAIEFFRNII</sequence>
<comment type="caution">
    <text evidence="5">The sequence shown here is derived from an EMBL/GenBank/DDBJ whole genome shotgun (WGS) entry which is preliminary data.</text>
</comment>
<dbReference type="Gene3D" id="3.40.50.300">
    <property type="entry name" value="P-loop containing nucleotide triphosphate hydrolases"/>
    <property type="match status" value="2"/>
</dbReference>
<dbReference type="GO" id="GO:0003676">
    <property type="term" value="F:nucleic acid binding"/>
    <property type="evidence" value="ECO:0007669"/>
    <property type="project" value="InterPro"/>
</dbReference>
<reference evidence="5" key="2">
    <citation type="submission" date="2023-02" db="EMBL/GenBank/DDBJ databases">
        <authorList>
            <person name="Concha-Toloza M."/>
            <person name="Lopez-Cantillo M."/>
            <person name="Molina-Mora J."/>
            <person name="Collado L."/>
        </authorList>
    </citation>
    <scope>NUCLEOTIDE SEQUENCE</scope>
    <source>
        <strain evidence="5">FR1p273A</strain>
    </source>
</reference>
<dbReference type="CDD" id="cd17923">
    <property type="entry name" value="DEXHc_Hrq1-like"/>
    <property type="match status" value="1"/>
</dbReference>
<dbReference type="Proteomes" id="UP001237843">
    <property type="component" value="Unassembled WGS sequence"/>
</dbReference>
<dbReference type="Pfam" id="PF09369">
    <property type="entry name" value="MZB"/>
    <property type="match status" value="1"/>
</dbReference>
<dbReference type="InterPro" id="IPR014001">
    <property type="entry name" value="Helicase_ATP-bd"/>
</dbReference>
<dbReference type="SUPFAM" id="SSF52540">
    <property type="entry name" value="P-loop containing nucleoside triphosphate hydrolases"/>
    <property type="match status" value="2"/>
</dbReference>
<feature type="domain" description="Helicase C-terminal" evidence="4">
    <location>
        <begin position="907"/>
        <end position="1078"/>
    </location>
</feature>
<keyword evidence="5" id="KW-0378">Hydrolase</keyword>
<dbReference type="GO" id="GO:0005524">
    <property type="term" value="F:ATP binding"/>
    <property type="evidence" value="ECO:0007669"/>
    <property type="project" value="UniProtKB-KW"/>
</dbReference>
<proteinExistence type="predicted"/>
<keyword evidence="2" id="KW-0067">ATP-binding</keyword>
<keyword evidence="1" id="KW-0547">Nucleotide-binding</keyword>
<accession>A0AAW6VSR1</accession>
<dbReference type="InterPro" id="IPR027417">
    <property type="entry name" value="P-loop_NTPase"/>
</dbReference>
<dbReference type="Pfam" id="PF00271">
    <property type="entry name" value="Helicase_C"/>
    <property type="match status" value="1"/>
</dbReference>
<evidence type="ECO:0000256" key="1">
    <source>
        <dbReference type="ARBA" id="ARBA00022741"/>
    </source>
</evidence>
<dbReference type="SMART" id="SM00490">
    <property type="entry name" value="HELICc"/>
    <property type="match status" value="1"/>
</dbReference>
<dbReference type="GO" id="GO:0036297">
    <property type="term" value="P:interstrand cross-link repair"/>
    <property type="evidence" value="ECO:0007669"/>
    <property type="project" value="TreeGrafter"/>
</dbReference>
<evidence type="ECO:0000313" key="5">
    <source>
        <dbReference type="EMBL" id="MDK2063094.1"/>
    </source>
</evidence>
<dbReference type="GO" id="GO:0006289">
    <property type="term" value="P:nucleotide-excision repair"/>
    <property type="evidence" value="ECO:0007669"/>
    <property type="project" value="TreeGrafter"/>
</dbReference>
<dbReference type="PROSITE" id="PS51192">
    <property type="entry name" value="HELICASE_ATP_BIND_1"/>
    <property type="match status" value="1"/>
</dbReference>
<dbReference type="InterPro" id="IPR001650">
    <property type="entry name" value="Helicase_C-like"/>
</dbReference>
<reference evidence="5" key="1">
    <citation type="journal article" date="2023" name="Antibiotics">
        <title>Genomic Characterization of Antibiotic-Resistant Campylobacterales Isolated from Chilean Poultry Meat.</title>
        <authorList>
            <person name="Concha-Toloza M."/>
            <person name="Lopez-Cantillo M."/>
            <person name="Molina-Mora J.A."/>
            <person name="Collado L."/>
        </authorList>
    </citation>
    <scope>NUCLEOTIDE SEQUENCE</scope>
    <source>
        <strain evidence="5">FR1p273A</strain>
    </source>
</reference>
<feature type="domain" description="Helicase ATP-binding" evidence="3">
    <location>
        <begin position="106"/>
        <end position="316"/>
    </location>
</feature>
<dbReference type="InterPro" id="IPR011545">
    <property type="entry name" value="DEAD/DEAH_box_helicase_dom"/>
</dbReference>